<dbReference type="GO" id="GO:0007288">
    <property type="term" value="P:sperm axoneme assembly"/>
    <property type="evidence" value="ECO:0007669"/>
    <property type="project" value="TreeGrafter"/>
</dbReference>
<dbReference type="OrthoDB" id="2942533at2759"/>
<gene>
    <name evidence="2" type="primary">TTC12</name>
    <name evidence="2" type="ORF">FJT64_014408</name>
</gene>
<dbReference type="SUPFAM" id="SSF48452">
    <property type="entry name" value="TPR-like"/>
    <property type="match status" value="1"/>
</dbReference>
<dbReference type="Gene3D" id="1.25.40.10">
    <property type="entry name" value="Tetratricopeptide repeat domain"/>
    <property type="match status" value="1"/>
</dbReference>
<dbReference type="InterPro" id="IPR043195">
    <property type="entry name" value="TTC12"/>
</dbReference>
<evidence type="ECO:0000256" key="1">
    <source>
        <dbReference type="PROSITE-ProRule" id="PRU00339"/>
    </source>
</evidence>
<sequence length="231" mass="26054">MNDKEEFDSFLTKVDQVSALIEALRSPDSATVEQASRQADLITRGRLAEGAVDEAAGSVVTAENRNCVNPRPAVDPATVQQEDFKRQMEADAAERAEKKKKAKMLSDTWKEKAIASFRAGKYDDALEKYTNAITELKDSCLLYTSRAQTLLKLKRAREAMQDLDLALRLDETSLRAWIHKGKAHIQLGQHADAVESFQQAIKLHPDQRKVIQVYIDDLERSRVRNAFQPLE</sequence>
<feature type="repeat" description="TPR" evidence="1">
    <location>
        <begin position="174"/>
        <end position="207"/>
    </location>
</feature>
<dbReference type="Pfam" id="PF00515">
    <property type="entry name" value="TPR_1"/>
    <property type="match status" value="1"/>
</dbReference>
<dbReference type="AlphaFoldDB" id="A0A6A4V8X4"/>
<keyword evidence="3" id="KW-1185">Reference proteome</keyword>
<dbReference type="PANTHER" id="PTHR46540:SF1">
    <property type="entry name" value="TETRATRICOPEPTIDE REPEAT PROTEIN 12"/>
    <property type="match status" value="1"/>
</dbReference>
<dbReference type="GO" id="GO:0005813">
    <property type="term" value="C:centrosome"/>
    <property type="evidence" value="ECO:0007669"/>
    <property type="project" value="TreeGrafter"/>
</dbReference>
<dbReference type="GO" id="GO:0070286">
    <property type="term" value="P:axonemal dynein complex assembly"/>
    <property type="evidence" value="ECO:0007669"/>
    <property type="project" value="TreeGrafter"/>
</dbReference>
<keyword evidence="1" id="KW-0802">TPR repeat</keyword>
<dbReference type="EMBL" id="VIIS01002211">
    <property type="protein sequence ID" value="KAF0287098.1"/>
    <property type="molecule type" value="Genomic_DNA"/>
</dbReference>
<evidence type="ECO:0000313" key="3">
    <source>
        <dbReference type="Proteomes" id="UP000440578"/>
    </source>
</evidence>
<comment type="caution">
    <text evidence="2">The sequence shown here is derived from an EMBL/GenBank/DDBJ whole genome shotgun (WGS) entry which is preliminary data.</text>
</comment>
<dbReference type="InterPro" id="IPR019734">
    <property type="entry name" value="TPR_rpt"/>
</dbReference>
<reference evidence="2 3" key="1">
    <citation type="submission" date="2019-07" db="EMBL/GenBank/DDBJ databases">
        <title>Draft genome assembly of a fouling barnacle, Amphibalanus amphitrite (Darwin, 1854): The first reference genome for Thecostraca.</title>
        <authorList>
            <person name="Kim W."/>
        </authorList>
    </citation>
    <scope>NUCLEOTIDE SEQUENCE [LARGE SCALE GENOMIC DNA]</scope>
    <source>
        <strain evidence="2">SNU_AA5</strain>
        <tissue evidence="2">Soma without cirri and trophi</tissue>
    </source>
</reference>
<proteinExistence type="predicted"/>
<accession>A0A6A4V8X4</accession>
<evidence type="ECO:0000313" key="2">
    <source>
        <dbReference type="EMBL" id="KAF0287098.1"/>
    </source>
</evidence>
<dbReference type="Proteomes" id="UP000440578">
    <property type="component" value="Unassembled WGS sequence"/>
</dbReference>
<organism evidence="2 3">
    <name type="scientific">Amphibalanus amphitrite</name>
    <name type="common">Striped barnacle</name>
    <name type="synonym">Balanus amphitrite</name>
    <dbReference type="NCBI Taxonomy" id="1232801"/>
    <lineage>
        <taxon>Eukaryota</taxon>
        <taxon>Metazoa</taxon>
        <taxon>Ecdysozoa</taxon>
        <taxon>Arthropoda</taxon>
        <taxon>Crustacea</taxon>
        <taxon>Multicrustacea</taxon>
        <taxon>Cirripedia</taxon>
        <taxon>Thoracica</taxon>
        <taxon>Thoracicalcarea</taxon>
        <taxon>Balanomorpha</taxon>
        <taxon>Balanoidea</taxon>
        <taxon>Balanidae</taxon>
        <taxon>Amphibalaninae</taxon>
        <taxon>Amphibalanus</taxon>
    </lineage>
</organism>
<dbReference type="PANTHER" id="PTHR46540">
    <property type="entry name" value="TETRATRICOPEPTIDE REPEAT PROTEIN 12"/>
    <property type="match status" value="1"/>
</dbReference>
<dbReference type="GO" id="GO:0005737">
    <property type="term" value="C:cytoplasm"/>
    <property type="evidence" value="ECO:0007669"/>
    <property type="project" value="TreeGrafter"/>
</dbReference>
<dbReference type="PROSITE" id="PS50293">
    <property type="entry name" value="TPR_REGION"/>
    <property type="match status" value="1"/>
</dbReference>
<dbReference type="InterPro" id="IPR011990">
    <property type="entry name" value="TPR-like_helical_dom_sf"/>
</dbReference>
<name>A0A6A4V8X4_AMPAM</name>
<protein>
    <submittedName>
        <fullName evidence="2">Tetratricopeptide repeat protein 12</fullName>
    </submittedName>
</protein>
<dbReference type="PROSITE" id="PS50005">
    <property type="entry name" value="TPR"/>
    <property type="match status" value="1"/>
</dbReference>
<dbReference type="SMART" id="SM00028">
    <property type="entry name" value="TPR"/>
    <property type="match status" value="3"/>
</dbReference>
<dbReference type="Pfam" id="PF13181">
    <property type="entry name" value="TPR_8"/>
    <property type="match status" value="1"/>
</dbReference>